<feature type="domain" description="HTH cro/C1-type" evidence="1">
    <location>
        <begin position="25"/>
        <end position="82"/>
    </location>
</feature>
<dbReference type="Proteomes" id="UP001196843">
    <property type="component" value="Unassembled WGS sequence"/>
</dbReference>
<dbReference type="SUPFAM" id="SSF47413">
    <property type="entry name" value="lambda repressor-like DNA-binding domains"/>
    <property type="match status" value="1"/>
</dbReference>
<sequence length="299" mass="32762">MDNHSEVREFLTSRRARLTPEQAGLQAGRNRRVPGLRRGEVAMLADVSVEYYSKIERGNLTGASDAVLNAISRALQLDAAERAHLFDLARAATAPAQGAPRPRPKGWVARPGLQLILETITGGPAFVRNGRMDILATNVLGRIFYDEAFGGPGRGNIARYAFLDERARNFYPDWGKAADITVQILRTEAGRDPYDKGLQDLVGELSTHSDEFRTRWGAHDVRQHTTGTKRFRHHAVGELTLTYEELALTAEAGLSLLVYAAEPASATEERLRLLASLAATGDHLGQALRTEGYTTASSE</sequence>
<dbReference type="Gene3D" id="3.30.450.180">
    <property type="match status" value="1"/>
</dbReference>
<evidence type="ECO:0000313" key="2">
    <source>
        <dbReference type="EMBL" id="MBW9092119.1"/>
    </source>
</evidence>
<protein>
    <submittedName>
        <fullName evidence="2">Helix-turn-helix domain-containing protein</fullName>
    </submittedName>
</protein>
<dbReference type="PANTHER" id="PTHR35010">
    <property type="entry name" value="BLL4672 PROTEIN-RELATED"/>
    <property type="match status" value="1"/>
</dbReference>
<reference evidence="2 3" key="1">
    <citation type="journal article" date="2021" name="MBio">
        <title>Poor Competitiveness of Bradyrhizobium in Pigeon Pea Root Colonization in Indian Soils.</title>
        <authorList>
            <person name="Chalasani D."/>
            <person name="Basu A."/>
            <person name="Pullabhotla S.V.S.R.N."/>
            <person name="Jorrin B."/>
            <person name="Neal A.L."/>
            <person name="Poole P.S."/>
            <person name="Podile A.R."/>
            <person name="Tkacz A."/>
        </authorList>
    </citation>
    <scope>NUCLEOTIDE SEQUENCE [LARGE SCALE GENOMIC DNA]</scope>
    <source>
        <strain evidence="2 3">HU14</strain>
    </source>
</reference>
<dbReference type="Pfam" id="PF17765">
    <property type="entry name" value="MLTR_LBD"/>
    <property type="match status" value="1"/>
</dbReference>
<accession>A0ABS7HGY3</accession>
<organism evidence="2 3">
    <name type="scientific">Microbacterium jejuense</name>
    <dbReference type="NCBI Taxonomy" id="1263637"/>
    <lineage>
        <taxon>Bacteria</taxon>
        <taxon>Bacillati</taxon>
        <taxon>Actinomycetota</taxon>
        <taxon>Actinomycetes</taxon>
        <taxon>Micrococcales</taxon>
        <taxon>Microbacteriaceae</taxon>
        <taxon>Microbacterium</taxon>
    </lineage>
</organism>
<evidence type="ECO:0000313" key="3">
    <source>
        <dbReference type="Proteomes" id="UP001196843"/>
    </source>
</evidence>
<dbReference type="SMART" id="SM00530">
    <property type="entry name" value="HTH_XRE"/>
    <property type="match status" value="1"/>
</dbReference>
<evidence type="ECO:0000259" key="1">
    <source>
        <dbReference type="PROSITE" id="PS50943"/>
    </source>
</evidence>
<dbReference type="PROSITE" id="PS50943">
    <property type="entry name" value="HTH_CROC1"/>
    <property type="match status" value="1"/>
</dbReference>
<dbReference type="RefSeq" id="WP_220298888.1">
    <property type="nucleotide sequence ID" value="NZ_JAEUAW010000001.1"/>
</dbReference>
<dbReference type="EMBL" id="JAEUAW010000001">
    <property type="protein sequence ID" value="MBW9092119.1"/>
    <property type="molecule type" value="Genomic_DNA"/>
</dbReference>
<proteinExistence type="predicted"/>
<name>A0ABS7HGY3_9MICO</name>
<dbReference type="InterPro" id="IPR041413">
    <property type="entry name" value="MLTR_LBD"/>
</dbReference>
<dbReference type="Pfam" id="PF13560">
    <property type="entry name" value="HTH_31"/>
    <property type="match status" value="1"/>
</dbReference>
<dbReference type="Gene3D" id="1.10.260.40">
    <property type="entry name" value="lambda repressor-like DNA-binding domains"/>
    <property type="match status" value="1"/>
</dbReference>
<dbReference type="InterPro" id="IPR010982">
    <property type="entry name" value="Lambda_DNA-bd_dom_sf"/>
</dbReference>
<comment type="caution">
    <text evidence="2">The sequence shown here is derived from an EMBL/GenBank/DDBJ whole genome shotgun (WGS) entry which is preliminary data.</text>
</comment>
<dbReference type="InterPro" id="IPR001387">
    <property type="entry name" value="Cro/C1-type_HTH"/>
</dbReference>
<keyword evidence="3" id="KW-1185">Reference proteome</keyword>
<gene>
    <name evidence="2" type="ORF">JNB62_00310</name>
</gene>
<dbReference type="PANTHER" id="PTHR35010:SF2">
    <property type="entry name" value="BLL4672 PROTEIN"/>
    <property type="match status" value="1"/>
</dbReference>
<dbReference type="CDD" id="cd00093">
    <property type="entry name" value="HTH_XRE"/>
    <property type="match status" value="1"/>
</dbReference>